<organism evidence="5 6">
    <name type="scientific">Candidatus Megaera venefica</name>
    <dbReference type="NCBI Taxonomy" id="2055910"/>
    <lineage>
        <taxon>Bacteria</taxon>
        <taxon>Pseudomonadati</taxon>
        <taxon>Pseudomonadota</taxon>
        <taxon>Alphaproteobacteria</taxon>
        <taxon>Rickettsiales</taxon>
        <taxon>Rickettsiaceae</taxon>
        <taxon>Candidatus Megaera</taxon>
    </lineage>
</organism>
<dbReference type="Proteomes" id="UP001291687">
    <property type="component" value="Unassembled WGS sequence"/>
</dbReference>
<dbReference type="RefSeq" id="WP_322776066.1">
    <property type="nucleotide sequence ID" value="NZ_JARJFB010000004.1"/>
</dbReference>
<gene>
    <name evidence="4" type="primary">rplW</name>
    <name evidence="5" type="ORF">Megvenef_00111</name>
</gene>
<keyword evidence="4" id="KW-0694">RNA-binding</keyword>
<comment type="similarity">
    <text evidence="1 4">Belongs to the universal ribosomal protein uL23 family.</text>
</comment>
<dbReference type="GO" id="GO:0005840">
    <property type="term" value="C:ribosome"/>
    <property type="evidence" value="ECO:0007669"/>
    <property type="project" value="UniProtKB-KW"/>
</dbReference>
<protein>
    <recommendedName>
        <fullName evidence="4">Large ribosomal subunit protein uL23</fullName>
    </recommendedName>
</protein>
<evidence type="ECO:0000313" key="5">
    <source>
        <dbReference type="EMBL" id="MEA0970159.1"/>
    </source>
</evidence>
<evidence type="ECO:0000256" key="4">
    <source>
        <dbReference type="HAMAP-Rule" id="MF_01369"/>
    </source>
</evidence>
<comment type="subunit">
    <text evidence="4">Part of the 50S ribosomal subunit. Contacts protein L29, and trigger factor when it is bound to the ribosome.</text>
</comment>
<dbReference type="NCBIfam" id="NF004359">
    <property type="entry name" value="PRK05738.1-3"/>
    <property type="match status" value="1"/>
</dbReference>
<dbReference type="PANTHER" id="PTHR11620">
    <property type="entry name" value="60S RIBOSOMAL PROTEIN L23A"/>
    <property type="match status" value="1"/>
</dbReference>
<dbReference type="NCBIfam" id="NF004363">
    <property type="entry name" value="PRK05738.2-4"/>
    <property type="match status" value="1"/>
</dbReference>
<keyword evidence="3 4" id="KW-0687">Ribonucleoprotein</keyword>
<dbReference type="HAMAP" id="MF_01369_B">
    <property type="entry name" value="Ribosomal_uL23_B"/>
    <property type="match status" value="1"/>
</dbReference>
<sequence length="98" mass="10935">MTTKIKYDLIRKPIITEKSTILGEHGKYVFEVSPSSNKISIKKAIEEIFGVKVKAVNVLNQKGKVKRFRGVIGRRSDVKKAIVTLEKDHTIDLAGGVK</sequence>
<dbReference type="Gene3D" id="3.30.70.330">
    <property type="match status" value="1"/>
</dbReference>
<dbReference type="Pfam" id="PF00276">
    <property type="entry name" value="Ribosomal_L23"/>
    <property type="match status" value="1"/>
</dbReference>
<accession>A0ABU5NAF7</accession>
<reference evidence="5 6" key="1">
    <citation type="submission" date="2023-03" db="EMBL/GenBank/DDBJ databases">
        <title>Host association and intracellularity evolved multiple times independently in the Rickettsiales.</title>
        <authorList>
            <person name="Castelli M."/>
            <person name="Nardi T."/>
            <person name="Gammuto L."/>
            <person name="Bellinzona G."/>
            <person name="Sabaneyeva E."/>
            <person name="Potekhin A."/>
            <person name="Serra V."/>
            <person name="Petroni G."/>
            <person name="Sassera D."/>
        </authorList>
    </citation>
    <scope>NUCLEOTIDE SEQUENCE [LARGE SCALE GENOMIC DNA]</scope>
    <source>
        <strain evidence="5 6">Sr 2-6</strain>
    </source>
</reference>
<evidence type="ECO:0000256" key="1">
    <source>
        <dbReference type="ARBA" id="ARBA00006700"/>
    </source>
</evidence>
<keyword evidence="4" id="KW-0699">rRNA-binding</keyword>
<evidence type="ECO:0000256" key="3">
    <source>
        <dbReference type="ARBA" id="ARBA00023274"/>
    </source>
</evidence>
<comment type="caution">
    <text evidence="5">The sequence shown here is derived from an EMBL/GenBank/DDBJ whole genome shotgun (WGS) entry which is preliminary data.</text>
</comment>
<dbReference type="SUPFAM" id="SSF54189">
    <property type="entry name" value="Ribosomal proteins S24e, L23 and L15e"/>
    <property type="match status" value="1"/>
</dbReference>
<evidence type="ECO:0000313" key="6">
    <source>
        <dbReference type="Proteomes" id="UP001291687"/>
    </source>
</evidence>
<proteinExistence type="inferred from homology"/>
<keyword evidence="6" id="KW-1185">Reference proteome</keyword>
<dbReference type="InterPro" id="IPR013025">
    <property type="entry name" value="Ribosomal_uL23-like"/>
</dbReference>
<evidence type="ECO:0000256" key="2">
    <source>
        <dbReference type="ARBA" id="ARBA00022980"/>
    </source>
</evidence>
<dbReference type="EMBL" id="JARJFB010000004">
    <property type="protein sequence ID" value="MEA0970159.1"/>
    <property type="molecule type" value="Genomic_DNA"/>
</dbReference>
<dbReference type="NCBIfam" id="NF004360">
    <property type="entry name" value="PRK05738.1-5"/>
    <property type="match status" value="1"/>
</dbReference>
<keyword evidence="2 4" id="KW-0689">Ribosomal protein</keyword>
<dbReference type="InterPro" id="IPR012678">
    <property type="entry name" value="Ribosomal_uL23/eL15/eS24_sf"/>
</dbReference>
<comment type="function">
    <text evidence="4">One of the early assembly proteins it binds 23S rRNA. One of the proteins that surrounds the polypeptide exit tunnel on the outside of the ribosome. Forms the main docking site for trigger factor binding to the ribosome.</text>
</comment>
<name>A0ABU5NAF7_9RICK</name>
<dbReference type="InterPro" id="IPR012677">
    <property type="entry name" value="Nucleotide-bd_a/b_plait_sf"/>
</dbReference>